<name>A0A1A8HAV0_9TELE</name>
<dbReference type="EMBL" id="HAEB01003078">
    <property type="protein sequence ID" value="SBQ49605.1"/>
    <property type="molecule type" value="Transcribed_RNA"/>
</dbReference>
<sequence length="91" mass="10570">TLLPPSTKHKRNTLNQYATFKHGFSIISRYFSISILSYIPTRLNLGEKYGLCNHLWDKMTFHHKNEVNLASTGVRNLNSSEFLPTSFRKKL</sequence>
<gene>
    <name evidence="1" type="primary">Nfu_g_1_010050</name>
</gene>
<dbReference type="EMBL" id="HAEC01013074">
    <property type="protein sequence ID" value="SBQ81291.1"/>
    <property type="molecule type" value="Transcribed_RNA"/>
</dbReference>
<dbReference type="AlphaFoldDB" id="A0A1A8HAV0"/>
<protein>
    <submittedName>
        <fullName evidence="1">Uncharacterized protein</fullName>
    </submittedName>
</protein>
<evidence type="ECO:0000313" key="1">
    <source>
        <dbReference type="EMBL" id="SBQ81291.1"/>
    </source>
</evidence>
<reference evidence="1" key="1">
    <citation type="submission" date="2016-05" db="EMBL/GenBank/DDBJ databases">
        <authorList>
            <person name="Lavstsen T."/>
            <person name="Jespersen J.S."/>
        </authorList>
    </citation>
    <scope>NUCLEOTIDE SEQUENCE</scope>
    <source>
        <tissue evidence="1">Brain</tissue>
    </source>
</reference>
<reference evidence="1" key="2">
    <citation type="submission" date="2016-06" db="EMBL/GenBank/DDBJ databases">
        <title>The genome of a short-lived fish provides insights into sex chromosome evolution and the genetic control of aging.</title>
        <authorList>
            <person name="Reichwald K."/>
            <person name="Felder M."/>
            <person name="Petzold A."/>
            <person name="Koch P."/>
            <person name="Groth M."/>
            <person name="Platzer M."/>
        </authorList>
    </citation>
    <scope>NUCLEOTIDE SEQUENCE</scope>
    <source>
        <tissue evidence="1">Brain</tissue>
    </source>
</reference>
<organism evidence="1">
    <name type="scientific">Nothobranchius korthausae</name>
    <dbReference type="NCBI Taxonomy" id="1143690"/>
    <lineage>
        <taxon>Eukaryota</taxon>
        <taxon>Metazoa</taxon>
        <taxon>Chordata</taxon>
        <taxon>Craniata</taxon>
        <taxon>Vertebrata</taxon>
        <taxon>Euteleostomi</taxon>
        <taxon>Actinopterygii</taxon>
        <taxon>Neopterygii</taxon>
        <taxon>Teleostei</taxon>
        <taxon>Neoteleostei</taxon>
        <taxon>Acanthomorphata</taxon>
        <taxon>Ovalentaria</taxon>
        <taxon>Atherinomorphae</taxon>
        <taxon>Cyprinodontiformes</taxon>
        <taxon>Nothobranchiidae</taxon>
        <taxon>Nothobranchius</taxon>
    </lineage>
</organism>
<feature type="non-terminal residue" evidence="1">
    <location>
        <position position="91"/>
    </location>
</feature>
<proteinExistence type="predicted"/>
<feature type="non-terminal residue" evidence="1">
    <location>
        <position position="1"/>
    </location>
</feature>
<accession>A0A1A8HAV0</accession>